<feature type="transmembrane region" description="Helical" evidence="1">
    <location>
        <begin position="155"/>
        <end position="173"/>
    </location>
</feature>
<evidence type="ECO:0000256" key="1">
    <source>
        <dbReference type="SAM" id="Phobius"/>
    </source>
</evidence>
<organism evidence="2 3">
    <name type="scientific">Fervidicella metallireducens AeB</name>
    <dbReference type="NCBI Taxonomy" id="1403537"/>
    <lineage>
        <taxon>Bacteria</taxon>
        <taxon>Bacillati</taxon>
        <taxon>Bacillota</taxon>
        <taxon>Clostridia</taxon>
        <taxon>Eubacteriales</taxon>
        <taxon>Clostridiaceae</taxon>
        <taxon>Fervidicella</taxon>
    </lineage>
</organism>
<gene>
    <name evidence="2" type="ORF">Q428_15155</name>
</gene>
<keyword evidence="3" id="KW-1185">Reference proteome</keyword>
<comment type="caution">
    <text evidence="2">The sequence shown here is derived from an EMBL/GenBank/DDBJ whole genome shotgun (WGS) entry which is preliminary data.</text>
</comment>
<name>A0A017RTB8_9CLOT</name>
<feature type="transmembrane region" description="Helical" evidence="1">
    <location>
        <begin position="113"/>
        <end position="135"/>
    </location>
</feature>
<accession>A0A017RTB8</accession>
<evidence type="ECO:0000313" key="2">
    <source>
        <dbReference type="EMBL" id="EYE87125.1"/>
    </source>
</evidence>
<proteinExistence type="predicted"/>
<dbReference type="Proteomes" id="UP000019681">
    <property type="component" value="Unassembled WGS sequence"/>
</dbReference>
<sequence>MMREGFWCFEVYFACSIINTSWYTEGVNHMNEEFGKIRIKFSWTCLILITVINISCSLWANYKSYNCKMQLSQIQQEIKTNNSTDEALSKDNPLNQLRPILNAGKVAPYALEIFIIGIFSALFSSMLLILPKFLLKCIKESFMWYDELEIFNKSYKIFIVLNIIILAFEFYGLTTWFDYASTIAKAINS</sequence>
<keyword evidence="1" id="KW-1133">Transmembrane helix</keyword>
<keyword evidence="1" id="KW-0812">Transmembrane</keyword>
<feature type="transmembrane region" description="Helical" evidence="1">
    <location>
        <begin position="41"/>
        <end position="62"/>
    </location>
</feature>
<protein>
    <submittedName>
        <fullName evidence="2">Uncharacterized protein</fullName>
    </submittedName>
</protein>
<dbReference type="EMBL" id="AZQP01000136">
    <property type="protein sequence ID" value="EYE87125.1"/>
    <property type="molecule type" value="Genomic_DNA"/>
</dbReference>
<dbReference type="AlphaFoldDB" id="A0A017RTB8"/>
<evidence type="ECO:0000313" key="3">
    <source>
        <dbReference type="Proteomes" id="UP000019681"/>
    </source>
</evidence>
<keyword evidence="1" id="KW-0472">Membrane</keyword>
<reference evidence="2 3" key="1">
    <citation type="journal article" date="2014" name="Genome Announc.">
        <title>Draft Genome Sequence of Fervidicella metallireducens Strain AeBT, an Iron-Reducing Thermoanaerobe from the Great Artesian Basin.</title>
        <authorList>
            <person name="Patel B.K."/>
        </authorList>
    </citation>
    <scope>NUCLEOTIDE SEQUENCE [LARGE SCALE GENOMIC DNA]</scope>
    <source>
        <strain evidence="2 3">AeB</strain>
    </source>
</reference>